<feature type="region of interest" description="Disordered" evidence="2">
    <location>
        <begin position="138"/>
        <end position="157"/>
    </location>
</feature>
<organism evidence="4 5">
    <name type="scientific">Morus notabilis</name>
    <dbReference type="NCBI Taxonomy" id="981085"/>
    <lineage>
        <taxon>Eukaryota</taxon>
        <taxon>Viridiplantae</taxon>
        <taxon>Streptophyta</taxon>
        <taxon>Embryophyta</taxon>
        <taxon>Tracheophyta</taxon>
        <taxon>Spermatophyta</taxon>
        <taxon>Magnoliopsida</taxon>
        <taxon>eudicotyledons</taxon>
        <taxon>Gunneridae</taxon>
        <taxon>Pentapetalae</taxon>
        <taxon>rosids</taxon>
        <taxon>fabids</taxon>
        <taxon>Rosales</taxon>
        <taxon>Moraceae</taxon>
        <taxon>Moreae</taxon>
        <taxon>Morus</taxon>
    </lineage>
</organism>
<keyword evidence="5" id="KW-1185">Reference proteome</keyword>
<feature type="region of interest" description="Disordered" evidence="2">
    <location>
        <begin position="440"/>
        <end position="514"/>
    </location>
</feature>
<sequence>MALPPREMQTSRRSNYRADVANLLTWMNSGRWIRILSVSRPRPNRRIQALCPRRWMCLHMIEWPGFESQYIYRCLTCQNFPKLLLLCRDSTQIFPGLVAFFSEVSPRAQAFISFSNLWDVEDYVLDPRDDEYSVDRMVDEDGEGGTAEASSSGGSLIGGSTVGISGRDTNVPVASVGPDEDQPWFTADFVEPKTRDRDILHAYQKGRMDGRWFEFLLPDPNHRASQPPPGYLSVYTRAFTAGMTLPIHPFVKDFCKLHGISPTQQAPNFWYIFASMWVLWSKKFDVELPLDEFTFVYKLCQVPKCEGWYFLGSYGRSEPKFGRLIKGLPSSSHGWKPMFFLVKGMFDVHPGDRPFKRKWVKRSFRILVSQDCPQLAGNRLARIEEAFNYSEDERHIKTFLTRENLEQTGLLLSLPDPDDTDAVKEFFHFTAGEMKTLGLRVPGDKIRSKKKKTQGPSSGAGDVIPPRQRAEEPSSQDTPRRKRPRHEETPTAGARSPPVIDITDAPEGSEAPPREETVLLPKGMYEFFFEQDWDSARRLSLFDRTRQQISLQIHAMDRTEERLKALLKKARDDKNEASEELGRVAEELWMVTADLKAAQEEITCDRKEAVDTKKALRKEAFDLGRQEGKNEGVEEFIASADFAQRNSKSAAKADFKSSDEFFDMRAKDMESVGQQIIAIINKHIPGLDLDFLYEPPSDDEGPSSKDTGSEGSSGVVAGDRAAGGGGDT</sequence>
<dbReference type="Proteomes" id="UP000030645">
    <property type="component" value="Unassembled WGS sequence"/>
</dbReference>
<feature type="region of interest" description="Disordered" evidence="2">
    <location>
        <begin position="690"/>
        <end position="728"/>
    </location>
</feature>
<dbReference type="AlphaFoldDB" id="W9R5Z2"/>
<dbReference type="EMBL" id="KE344356">
    <property type="protein sequence ID" value="EXB58123.1"/>
    <property type="molecule type" value="Genomic_DNA"/>
</dbReference>
<evidence type="ECO:0000259" key="3">
    <source>
        <dbReference type="Pfam" id="PF04195"/>
    </source>
</evidence>
<gene>
    <name evidence="4" type="ORF">L484_026322</name>
</gene>
<feature type="domain" description="Transposase (putative) gypsy type" evidence="3">
    <location>
        <begin position="235"/>
        <end position="301"/>
    </location>
</feature>
<dbReference type="InterPro" id="IPR007321">
    <property type="entry name" value="Transposase_28"/>
</dbReference>
<keyword evidence="1" id="KW-0175">Coiled coil</keyword>
<evidence type="ECO:0000256" key="2">
    <source>
        <dbReference type="SAM" id="MobiDB-lite"/>
    </source>
</evidence>
<dbReference type="Pfam" id="PF04195">
    <property type="entry name" value="Transposase_28"/>
    <property type="match status" value="1"/>
</dbReference>
<evidence type="ECO:0000313" key="5">
    <source>
        <dbReference type="Proteomes" id="UP000030645"/>
    </source>
</evidence>
<evidence type="ECO:0000256" key="1">
    <source>
        <dbReference type="SAM" id="Coils"/>
    </source>
</evidence>
<proteinExistence type="predicted"/>
<reference evidence="5" key="1">
    <citation type="submission" date="2013-01" db="EMBL/GenBank/DDBJ databases">
        <title>Draft Genome Sequence of a Mulberry Tree, Morus notabilis C.K. Schneid.</title>
        <authorList>
            <person name="He N."/>
            <person name="Zhao S."/>
        </authorList>
    </citation>
    <scope>NUCLEOTIDE SEQUENCE</scope>
</reference>
<accession>W9R5Z2</accession>
<feature type="coiled-coil region" evidence="1">
    <location>
        <begin position="556"/>
        <end position="587"/>
    </location>
</feature>
<evidence type="ECO:0000313" key="4">
    <source>
        <dbReference type="EMBL" id="EXB58123.1"/>
    </source>
</evidence>
<protein>
    <recommendedName>
        <fullName evidence="3">Transposase (putative) gypsy type domain-containing protein</fullName>
    </recommendedName>
</protein>
<name>W9R5Z2_9ROSA</name>